<dbReference type="PANTHER" id="PTHR12526:SF636">
    <property type="entry name" value="BLL3647 PROTEIN"/>
    <property type="match status" value="1"/>
</dbReference>
<evidence type="ECO:0000313" key="3">
    <source>
        <dbReference type="EMBL" id="MEO3953678.1"/>
    </source>
</evidence>
<proteinExistence type="predicted"/>
<comment type="caution">
    <text evidence="3">The sequence shown here is derived from an EMBL/GenBank/DDBJ whole genome shotgun (WGS) entry which is preliminary data.</text>
</comment>
<accession>A0ABV0H0N1</accession>
<sequence length="370" mass="40277">MGIRMSEFILFSESSPNVGGQEFQLMQQMVKLSEAGYRPVLACRPGTAVADVASDKGLAILPLRFRNSAHLPTIVGLWRWMRQHRPRLAICHSGHDSNNVALAARMLRDRPFLLRSRTYQAGYPSTLTYNHLIDATMLPSECLRQTLLANPAIRPDRLHVVYPGIDFERLDQSAGQNLPPRIADWLSSGTGPVLAHAAMLRGEKGHLTLLGALAELKDAWPGLRYVIAGDGGERARIEAEVSRLGLQDRVLLAGIVNPVAALLARADIVVMPSTYEPLGMSQIEALGLGVPVIASDTGGIPETVSDGATGLLAAPGSVSDWARALTEALSDLPRMREMADKGREDVRQRFSVERNLESILQLAGLPRLPR</sequence>
<reference evidence="3 4" key="1">
    <citation type="submission" date="2024-05" db="EMBL/GenBank/DDBJ databases">
        <authorList>
            <person name="De Oliveira J.P."/>
            <person name="Noriler S.A."/>
            <person name="De Oliveira A.G."/>
            <person name="Sipoli D.S."/>
        </authorList>
    </citation>
    <scope>NUCLEOTIDE SEQUENCE [LARGE SCALE GENOMIC DNA]</scope>
    <source>
        <strain evidence="3 4">LABIM186</strain>
    </source>
</reference>
<keyword evidence="3" id="KW-0328">Glycosyltransferase</keyword>
<dbReference type="PANTHER" id="PTHR12526">
    <property type="entry name" value="GLYCOSYLTRANSFERASE"/>
    <property type="match status" value="1"/>
</dbReference>
<gene>
    <name evidence="3" type="ORF">ABH309_04355</name>
</gene>
<keyword evidence="4" id="KW-1185">Reference proteome</keyword>
<keyword evidence="3" id="KW-0808">Transferase</keyword>
<feature type="domain" description="Glycosyltransferase subfamily 4-like N-terminal" evidence="2">
    <location>
        <begin position="18"/>
        <end position="169"/>
    </location>
</feature>
<protein>
    <submittedName>
        <fullName evidence="3">Glycosyltransferase family 4 protein</fullName>
        <ecNumber evidence="3">2.4.-.-</ecNumber>
    </submittedName>
</protein>
<evidence type="ECO:0000259" key="2">
    <source>
        <dbReference type="Pfam" id="PF13439"/>
    </source>
</evidence>
<dbReference type="Proteomes" id="UP001438292">
    <property type="component" value="Unassembled WGS sequence"/>
</dbReference>
<dbReference type="SUPFAM" id="SSF53756">
    <property type="entry name" value="UDP-Glycosyltransferase/glycogen phosphorylase"/>
    <property type="match status" value="1"/>
</dbReference>
<dbReference type="EMBL" id="JBDQQU010000004">
    <property type="protein sequence ID" value="MEO3953678.1"/>
    <property type="molecule type" value="Genomic_DNA"/>
</dbReference>
<dbReference type="Pfam" id="PF13439">
    <property type="entry name" value="Glyco_transf_4"/>
    <property type="match status" value="1"/>
</dbReference>
<dbReference type="InterPro" id="IPR001296">
    <property type="entry name" value="Glyco_trans_1"/>
</dbReference>
<evidence type="ECO:0000259" key="1">
    <source>
        <dbReference type="Pfam" id="PF00534"/>
    </source>
</evidence>
<dbReference type="InterPro" id="IPR028098">
    <property type="entry name" value="Glyco_trans_4-like_N"/>
</dbReference>
<organism evidence="3 4">
    <name type="scientific">Chromobacterium piscinae</name>
    <dbReference type="NCBI Taxonomy" id="686831"/>
    <lineage>
        <taxon>Bacteria</taxon>
        <taxon>Pseudomonadati</taxon>
        <taxon>Pseudomonadota</taxon>
        <taxon>Betaproteobacteria</taxon>
        <taxon>Neisseriales</taxon>
        <taxon>Chromobacteriaceae</taxon>
        <taxon>Chromobacterium</taxon>
    </lineage>
</organism>
<feature type="domain" description="Glycosyl transferase family 1" evidence="1">
    <location>
        <begin position="187"/>
        <end position="344"/>
    </location>
</feature>
<dbReference type="Pfam" id="PF00534">
    <property type="entry name" value="Glycos_transf_1"/>
    <property type="match status" value="1"/>
</dbReference>
<dbReference type="EC" id="2.4.-.-" evidence="3"/>
<dbReference type="CDD" id="cd03801">
    <property type="entry name" value="GT4_PimA-like"/>
    <property type="match status" value="1"/>
</dbReference>
<dbReference type="GO" id="GO:0016757">
    <property type="term" value="F:glycosyltransferase activity"/>
    <property type="evidence" value="ECO:0007669"/>
    <property type="project" value="UniProtKB-KW"/>
</dbReference>
<dbReference type="Gene3D" id="3.40.50.2000">
    <property type="entry name" value="Glycogen Phosphorylase B"/>
    <property type="match status" value="2"/>
</dbReference>
<name>A0ABV0H0N1_9NEIS</name>
<evidence type="ECO:0000313" key="4">
    <source>
        <dbReference type="Proteomes" id="UP001438292"/>
    </source>
</evidence>
<dbReference type="RefSeq" id="WP_347787653.1">
    <property type="nucleotide sequence ID" value="NZ_JBDQQU010000004.1"/>
</dbReference>